<keyword evidence="3" id="KW-0150">Chloroplast</keyword>
<sequence>MKVLVAIGLVSRVAGFAPVVAPAATTALNAEMSKALPFLMQPKGLTGYVGAEAGFDPLGFAEIMDIKWMREAEIKHGRVAMLATIGYTYPEAPWAVQAFPGEAYSHANPIKAAIAVPPGAWANIIFFVGLMEFATNRGKMTMMEMFEDPFAATASVEPVAPPLRASKPFAHRSFVTGCGVFGSTN</sequence>
<evidence type="ECO:0000256" key="2">
    <source>
        <dbReference type="ARBA" id="ARBA00005933"/>
    </source>
</evidence>
<feature type="signal peptide" evidence="5">
    <location>
        <begin position="1"/>
        <end position="15"/>
    </location>
</feature>
<comment type="subcellular location">
    <subcellularLocation>
        <location evidence="1">Plastid</location>
        <location evidence="1">Chloroplast</location>
    </subcellularLocation>
</comment>
<evidence type="ECO:0000256" key="4">
    <source>
        <dbReference type="ARBA" id="ARBA00022640"/>
    </source>
</evidence>
<feature type="chain" id="PRO_5046262205" evidence="5">
    <location>
        <begin position="16"/>
        <end position="185"/>
    </location>
</feature>
<keyword evidence="5" id="KW-0732">Signal</keyword>
<dbReference type="EMBL" id="JBBJCI010000006">
    <property type="protein sequence ID" value="KAK7254972.1"/>
    <property type="molecule type" value="Genomic_DNA"/>
</dbReference>
<protein>
    <submittedName>
        <fullName evidence="6">Chlorophyll A-B binding protein</fullName>
    </submittedName>
</protein>
<dbReference type="Gene3D" id="1.10.3460.10">
    <property type="entry name" value="Chlorophyll a/b binding protein domain"/>
    <property type="match status" value="1"/>
</dbReference>
<evidence type="ECO:0000256" key="5">
    <source>
        <dbReference type="SAM" id="SignalP"/>
    </source>
</evidence>
<reference evidence="6 7" key="1">
    <citation type="submission" date="2024-03" db="EMBL/GenBank/DDBJ databases">
        <title>Aureococcus anophagefferens CCMP1851 and Kratosvirus quantuckense: Draft genome of a second virus-susceptible host strain in the model system.</title>
        <authorList>
            <person name="Chase E."/>
            <person name="Truchon A.R."/>
            <person name="Schepens W."/>
            <person name="Wilhelm S.W."/>
        </authorList>
    </citation>
    <scope>NUCLEOTIDE SEQUENCE [LARGE SCALE GENOMIC DNA]</scope>
    <source>
        <strain evidence="6 7">CCMP1851</strain>
    </source>
</reference>
<gene>
    <name evidence="6" type="primary">Lhcr1</name>
    <name evidence="6" type="ORF">SO694_0043403</name>
</gene>
<evidence type="ECO:0000256" key="3">
    <source>
        <dbReference type="ARBA" id="ARBA00022528"/>
    </source>
</evidence>
<dbReference type="Pfam" id="PF00504">
    <property type="entry name" value="Chloroa_b-bind"/>
    <property type="match status" value="1"/>
</dbReference>
<evidence type="ECO:0000313" key="6">
    <source>
        <dbReference type="EMBL" id="KAK7254972.1"/>
    </source>
</evidence>
<name>A0ABR1GG57_AURAN</name>
<evidence type="ECO:0000313" key="7">
    <source>
        <dbReference type="Proteomes" id="UP001363151"/>
    </source>
</evidence>
<comment type="caution">
    <text evidence="6">The sequence shown here is derived from an EMBL/GenBank/DDBJ whole genome shotgun (WGS) entry which is preliminary data.</text>
</comment>
<dbReference type="Proteomes" id="UP001363151">
    <property type="component" value="Unassembled WGS sequence"/>
</dbReference>
<dbReference type="InterPro" id="IPR022796">
    <property type="entry name" value="Chloroa_b-bind"/>
</dbReference>
<comment type="similarity">
    <text evidence="2">Belongs to the fucoxanthin chlorophyll protein family.</text>
</comment>
<dbReference type="SUPFAM" id="SSF103511">
    <property type="entry name" value="Chlorophyll a-b binding protein"/>
    <property type="match status" value="1"/>
</dbReference>
<accession>A0ABR1GG57</accession>
<evidence type="ECO:0000256" key="1">
    <source>
        <dbReference type="ARBA" id="ARBA00004229"/>
    </source>
</evidence>
<keyword evidence="4" id="KW-0934">Plastid</keyword>
<organism evidence="6 7">
    <name type="scientific">Aureococcus anophagefferens</name>
    <name type="common">Harmful bloom alga</name>
    <dbReference type="NCBI Taxonomy" id="44056"/>
    <lineage>
        <taxon>Eukaryota</taxon>
        <taxon>Sar</taxon>
        <taxon>Stramenopiles</taxon>
        <taxon>Ochrophyta</taxon>
        <taxon>Pelagophyceae</taxon>
        <taxon>Pelagomonadales</taxon>
        <taxon>Pelagomonadaceae</taxon>
        <taxon>Aureococcus</taxon>
    </lineage>
</organism>
<keyword evidence="7" id="KW-1185">Reference proteome</keyword>
<proteinExistence type="inferred from homology"/>